<reference evidence="2 3" key="1">
    <citation type="submission" date="2016-07" db="EMBL/GenBank/DDBJ databases">
        <title>Draft Genome Sequence of Methylobrevis pamukkalensis PK2.</title>
        <authorList>
            <person name="Vasilenko O.V."/>
            <person name="Doronina N.V."/>
            <person name="Shmareva M.N."/>
            <person name="Tarlachkov S.V."/>
            <person name="Mustakhimov I."/>
            <person name="Trotsenko Y.A."/>
        </authorList>
    </citation>
    <scope>NUCLEOTIDE SEQUENCE [LARGE SCALE GENOMIC DNA]</scope>
    <source>
        <strain evidence="2 3">PK2</strain>
    </source>
</reference>
<proteinExistence type="predicted"/>
<dbReference type="AlphaFoldDB" id="A0A1E3H0Y5"/>
<accession>A0A1E3H0Y5</accession>
<sequence>MRVFGFEKVVGVGTANALRVAHPSPCPSPTGGEGTMMAKAVVVATSRQDGRPIFERGSSASLRRSGFPSSERRPTALFRSFHP</sequence>
<dbReference type="EMBL" id="MCRJ01000067">
    <property type="protein sequence ID" value="ODN69952.1"/>
    <property type="molecule type" value="Genomic_DNA"/>
</dbReference>
<comment type="caution">
    <text evidence="2">The sequence shown here is derived from an EMBL/GenBank/DDBJ whole genome shotgun (WGS) entry which is preliminary data.</text>
</comment>
<protein>
    <submittedName>
        <fullName evidence="2">Uncharacterized protein</fullName>
    </submittedName>
</protein>
<evidence type="ECO:0000313" key="2">
    <source>
        <dbReference type="EMBL" id="ODN69952.1"/>
    </source>
</evidence>
<organism evidence="2 3">
    <name type="scientific">Methylobrevis pamukkalensis</name>
    <dbReference type="NCBI Taxonomy" id="1439726"/>
    <lineage>
        <taxon>Bacteria</taxon>
        <taxon>Pseudomonadati</taxon>
        <taxon>Pseudomonadota</taxon>
        <taxon>Alphaproteobacteria</taxon>
        <taxon>Hyphomicrobiales</taxon>
        <taxon>Pleomorphomonadaceae</taxon>
        <taxon>Methylobrevis</taxon>
    </lineage>
</organism>
<gene>
    <name evidence="2" type="ORF">A6302_02725</name>
</gene>
<feature type="region of interest" description="Disordered" evidence="1">
    <location>
        <begin position="52"/>
        <end position="83"/>
    </location>
</feature>
<evidence type="ECO:0000256" key="1">
    <source>
        <dbReference type="SAM" id="MobiDB-lite"/>
    </source>
</evidence>
<name>A0A1E3H0Y5_9HYPH</name>
<evidence type="ECO:0000313" key="3">
    <source>
        <dbReference type="Proteomes" id="UP000094622"/>
    </source>
</evidence>
<keyword evidence="3" id="KW-1185">Reference proteome</keyword>
<dbReference type="Proteomes" id="UP000094622">
    <property type="component" value="Unassembled WGS sequence"/>
</dbReference>